<dbReference type="InterPro" id="IPR017937">
    <property type="entry name" value="Thioredoxin_CS"/>
</dbReference>
<dbReference type="InterPro" id="IPR004099">
    <property type="entry name" value="Pyr_nucl-diS_OxRdtase_dimer"/>
</dbReference>
<evidence type="ECO:0000256" key="11">
    <source>
        <dbReference type="ARBA" id="ARBA00023284"/>
    </source>
</evidence>
<dbReference type="PRINTS" id="PR00411">
    <property type="entry name" value="PNDRDTASEI"/>
</dbReference>
<dbReference type="InterPro" id="IPR036188">
    <property type="entry name" value="FAD/NAD-bd_sf"/>
</dbReference>
<dbReference type="GO" id="GO:0045454">
    <property type="term" value="P:cell redox homeostasis"/>
    <property type="evidence" value="ECO:0007669"/>
    <property type="project" value="InterPro"/>
</dbReference>
<comment type="cofactor">
    <cofactor evidence="1">
        <name>FAD</name>
        <dbReference type="ChEBI" id="CHEBI:57692"/>
    </cofactor>
</comment>
<dbReference type="Pfam" id="PF07992">
    <property type="entry name" value="Pyr_redox_2"/>
    <property type="match status" value="1"/>
</dbReference>
<evidence type="ECO:0000256" key="14">
    <source>
        <dbReference type="RuleBase" id="RU003691"/>
    </source>
</evidence>
<keyword evidence="8" id="KW-0712">Selenocysteine</keyword>
<dbReference type="InterPro" id="IPR016156">
    <property type="entry name" value="FAD/NAD-linked_Rdtase_dimer_sf"/>
</dbReference>
<feature type="domain" description="Pyridine nucleotide-disulphide oxidoreductase dimerisation" evidence="16">
    <location>
        <begin position="510"/>
        <end position="622"/>
    </location>
</feature>
<dbReference type="GO" id="GO:0050660">
    <property type="term" value="F:flavin adenine dinucleotide binding"/>
    <property type="evidence" value="ECO:0007669"/>
    <property type="project" value="InterPro"/>
</dbReference>
<feature type="domain" description="FAD/NAD(P)-binding" evidence="17">
    <location>
        <begin position="156"/>
        <end position="490"/>
    </location>
</feature>
<keyword evidence="11 14" id="KW-0676">Redox-active center</keyword>
<dbReference type="AlphaFoldDB" id="A0A1B6M8U6"/>
<evidence type="ECO:0000259" key="16">
    <source>
        <dbReference type="Pfam" id="PF02852"/>
    </source>
</evidence>
<dbReference type="GO" id="GO:0005739">
    <property type="term" value="C:mitochondrion"/>
    <property type="evidence" value="ECO:0007669"/>
    <property type="project" value="TreeGrafter"/>
</dbReference>
<dbReference type="EMBL" id="GEBQ01007638">
    <property type="protein sequence ID" value="JAT32339.1"/>
    <property type="molecule type" value="Transcribed_RNA"/>
</dbReference>
<name>A0A1B6M8U6_9HEMI</name>
<dbReference type="GO" id="GO:0034599">
    <property type="term" value="P:cellular response to oxidative stress"/>
    <property type="evidence" value="ECO:0007669"/>
    <property type="project" value="TreeGrafter"/>
</dbReference>
<evidence type="ECO:0000259" key="17">
    <source>
        <dbReference type="Pfam" id="PF07992"/>
    </source>
</evidence>
<dbReference type="PROSITE" id="PS00076">
    <property type="entry name" value="PYRIDINE_REDOX_1"/>
    <property type="match status" value="1"/>
</dbReference>
<evidence type="ECO:0000256" key="7">
    <source>
        <dbReference type="ARBA" id="ARBA00022857"/>
    </source>
</evidence>
<comment type="function">
    <text evidence="13">Thioredoxin system is a major player in glutathione metabolism, due to the demonstrated absence of a glutathione reductase. Functionally interacts with the Sod/Cat reactive oxidation species (ROS) defense system and thereby has a role in preadult development and life span. Lack of a glutathione reductase suggests antioxidant defense in Drosophila, and probably in related insects, differs fundamentally from that in other organisms.</text>
</comment>
<evidence type="ECO:0000256" key="2">
    <source>
        <dbReference type="ARBA" id="ARBA00002549"/>
    </source>
</evidence>
<evidence type="ECO:0000259" key="15">
    <source>
        <dbReference type="Pfam" id="PF00462"/>
    </source>
</evidence>
<keyword evidence="10" id="KW-1015">Disulfide bond</keyword>
<dbReference type="Pfam" id="PF00462">
    <property type="entry name" value="Glutaredoxin"/>
    <property type="match status" value="1"/>
</dbReference>
<dbReference type="PANTHER" id="PTHR42737:SF8">
    <property type="entry name" value="THIOREDOXIN-DISULFIDE REDUCTASE"/>
    <property type="match status" value="1"/>
</dbReference>
<dbReference type="InterPro" id="IPR046952">
    <property type="entry name" value="GSHR/TRXR-like"/>
</dbReference>
<evidence type="ECO:0000256" key="1">
    <source>
        <dbReference type="ARBA" id="ARBA00001974"/>
    </source>
</evidence>
<dbReference type="InterPro" id="IPR012999">
    <property type="entry name" value="Pyr_OxRdtase_I_AS"/>
</dbReference>
<dbReference type="Gene3D" id="3.40.30.10">
    <property type="entry name" value="Glutaredoxin"/>
    <property type="match status" value="1"/>
</dbReference>
<dbReference type="SUPFAM" id="SSF52833">
    <property type="entry name" value="Thioredoxin-like"/>
    <property type="match status" value="1"/>
</dbReference>
<dbReference type="GO" id="GO:0004791">
    <property type="term" value="F:thioredoxin-disulfide reductase (NADPH) activity"/>
    <property type="evidence" value="ECO:0007669"/>
    <property type="project" value="UniProtKB-EC"/>
</dbReference>
<dbReference type="InterPro" id="IPR006338">
    <property type="entry name" value="Thioredoxin/glutathione_Rdtase"/>
</dbReference>
<comment type="catalytic activity">
    <reaction evidence="12">
        <text>[thioredoxin]-dithiol + NADP(+) = [thioredoxin]-disulfide + NADPH + H(+)</text>
        <dbReference type="Rhea" id="RHEA:20345"/>
        <dbReference type="Rhea" id="RHEA-COMP:10698"/>
        <dbReference type="Rhea" id="RHEA-COMP:10700"/>
        <dbReference type="ChEBI" id="CHEBI:15378"/>
        <dbReference type="ChEBI" id="CHEBI:29950"/>
        <dbReference type="ChEBI" id="CHEBI:50058"/>
        <dbReference type="ChEBI" id="CHEBI:57783"/>
        <dbReference type="ChEBI" id="CHEBI:58349"/>
        <dbReference type="EC" id="1.8.1.9"/>
    </reaction>
</comment>
<comment type="function">
    <text evidence="2">Has a glutathione-disulfide oxidoreductase activity in the presence of NADPH and glutathione reductase. Reduces low molecular weight disulfides and proteins.</text>
</comment>
<evidence type="ECO:0000256" key="3">
    <source>
        <dbReference type="ARBA" id="ARBA00007532"/>
    </source>
</evidence>
<dbReference type="NCBIfam" id="TIGR01438">
    <property type="entry name" value="TGR"/>
    <property type="match status" value="1"/>
</dbReference>
<dbReference type="Gene3D" id="3.30.390.30">
    <property type="match status" value="1"/>
</dbReference>
<proteinExistence type="inferred from homology"/>
<dbReference type="PROSITE" id="PS00194">
    <property type="entry name" value="THIOREDOXIN_1"/>
    <property type="match status" value="1"/>
</dbReference>
<evidence type="ECO:0000256" key="4">
    <source>
        <dbReference type="ARBA" id="ARBA00012610"/>
    </source>
</evidence>
<keyword evidence="9 14" id="KW-0560">Oxidoreductase</keyword>
<organism evidence="18">
    <name type="scientific">Graphocephala atropunctata</name>
    <dbReference type="NCBI Taxonomy" id="36148"/>
    <lineage>
        <taxon>Eukaryota</taxon>
        <taxon>Metazoa</taxon>
        <taxon>Ecdysozoa</taxon>
        <taxon>Arthropoda</taxon>
        <taxon>Hexapoda</taxon>
        <taxon>Insecta</taxon>
        <taxon>Pterygota</taxon>
        <taxon>Neoptera</taxon>
        <taxon>Paraneoptera</taxon>
        <taxon>Hemiptera</taxon>
        <taxon>Auchenorrhyncha</taxon>
        <taxon>Membracoidea</taxon>
        <taxon>Cicadellidae</taxon>
        <taxon>Cicadellinae</taxon>
        <taxon>Cicadellini</taxon>
        <taxon>Graphocephala</taxon>
    </lineage>
</organism>
<dbReference type="InterPro" id="IPR023753">
    <property type="entry name" value="FAD/NAD-binding_dom"/>
</dbReference>
<dbReference type="FunFam" id="3.50.50.60:FF:000190">
    <property type="entry name" value="Thioredoxin reductase"/>
    <property type="match status" value="1"/>
</dbReference>
<dbReference type="FunFam" id="3.30.390.30:FF:000004">
    <property type="entry name" value="Thioredoxin reductase 1, cytoplasmic"/>
    <property type="match status" value="1"/>
</dbReference>
<dbReference type="Pfam" id="PF02852">
    <property type="entry name" value="Pyr_redox_dim"/>
    <property type="match status" value="1"/>
</dbReference>
<dbReference type="PRINTS" id="PR00368">
    <property type="entry name" value="FADPNR"/>
</dbReference>
<dbReference type="InterPro" id="IPR011767">
    <property type="entry name" value="GLR_AS"/>
</dbReference>
<sequence>MSLRGGLLLYTAIGFIGKIALSRNITINPVTAKLFSISCFNFHKMETNIEIKSSFQNLIDEHKIVVFSKTTCPYCKKVKKLFQDINEEMFIFELNTYPDEKCAQMQDVLEEMSGQRTVPNVFVKQRHVGGYTETKQALDDGTLFDMIEGSFQDYDFDFIVIGGGSGGLASAKEAASYGRKVAVCDVVIPSPQGTTWGLGGTCVNVGCIPKKLMHKAAIIGEDIDDAPHYGWTTEIKEHSWEAMVMNIQNHIHSLNWKYRKSLKDKKVTYLNAHARFKDQHTLSLYSKNGEFQRDITGQNFLLAMGCRPVYPDFPGARDLCISSDDIFSNTEHPGKTLIIGASYISLETAGFLAGLGIDVTVMVRSILLRGFDQEIAQKIGTNLEAHGVKFIYNCVPSSVTKISDDNLQVVAESTVEGQPGHNAEYKTVFLAIGREPCTKQIGLEEINVALHENGRVAVDNSCQTSVRNIFAVGDVVEEKLQLTPVAVQAGKLLAQRLYGKKNTQFDYLMVPTTVFTPLEYGCVGYAEEDALSTFGQDKVEVYHIHFQPLEWEMSNRNKNQSFAKLVCLKEEEERVVGFHYLGPNAGEVTQGFSLALKLGAKKDDFNNVIGIHPTCAEIFTTMTVTKASGKSADVENC</sequence>
<dbReference type="InterPro" id="IPR002109">
    <property type="entry name" value="Glutaredoxin"/>
</dbReference>
<dbReference type="GO" id="GO:0005829">
    <property type="term" value="C:cytosol"/>
    <property type="evidence" value="ECO:0007669"/>
    <property type="project" value="TreeGrafter"/>
</dbReference>
<dbReference type="SUPFAM" id="SSF51905">
    <property type="entry name" value="FAD/NAD(P)-binding domain"/>
    <property type="match status" value="1"/>
</dbReference>
<dbReference type="CDD" id="cd03419">
    <property type="entry name" value="GRX_GRXh_1_2_like"/>
    <property type="match status" value="1"/>
</dbReference>
<dbReference type="EC" id="1.8.1.9" evidence="4"/>
<accession>A0A1B6M8U6</accession>
<keyword evidence="7" id="KW-0521">NADP</keyword>
<evidence type="ECO:0000256" key="6">
    <source>
        <dbReference type="ARBA" id="ARBA00022827"/>
    </source>
</evidence>
<dbReference type="Gene3D" id="3.50.50.60">
    <property type="entry name" value="FAD/NAD(P)-binding domain"/>
    <property type="match status" value="2"/>
</dbReference>
<protein>
    <recommendedName>
        <fullName evidence="4">thioredoxin-disulfide reductase (NADPH)</fullName>
        <ecNumber evidence="4">1.8.1.9</ecNumber>
    </recommendedName>
</protein>
<evidence type="ECO:0000256" key="12">
    <source>
        <dbReference type="ARBA" id="ARBA00048132"/>
    </source>
</evidence>
<gene>
    <name evidence="18" type="ORF">g.36498</name>
</gene>
<evidence type="ECO:0000256" key="10">
    <source>
        <dbReference type="ARBA" id="ARBA00023157"/>
    </source>
</evidence>
<keyword evidence="5 14" id="KW-0285">Flavoprotein</keyword>
<dbReference type="SUPFAM" id="SSF55424">
    <property type="entry name" value="FAD/NAD-linked reductases, dimerisation (C-terminal) domain"/>
    <property type="match status" value="1"/>
</dbReference>
<dbReference type="PANTHER" id="PTHR42737">
    <property type="entry name" value="GLUTATHIONE REDUCTASE"/>
    <property type="match status" value="1"/>
</dbReference>
<dbReference type="PROSITE" id="PS00195">
    <property type="entry name" value="GLUTAREDOXIN_1"/>
    <property type="match status" value="1"/>
</dbReference>
<evidence type="ECO:0000256" key="9">
    <source>
        <dbReference type="ARBA" id="ARBA00023002"/>
    </source>
</evidence>
<dbReference type="PROSITE" id="PS51354">
    <property type="entry name" value="GLUTAREDOXIN_2"/>
    <property type="match status" value="1"/>
</dbReference>
<evidence type="ECO:0000256" key="8">
    <source>
        <dbReference type="ARBA" id="ARBA00022933"/>
    </source>
</evidence>
<dbReference type="InterPro" id="IPR036249">
    <property type="entry name" value="Thioredoxin-like_sf"/>
</dbReference>
<dbReference type="GO" id="GO:0006749">
    <property type="term" value="P:glutathione metabolic process"/>
    <property type="evidence" value="ECO:0007669"/>
    <property type="project" value="TreeGrafter"/>
</dbReference>
<comment type="similarity">
    <text evidence="3 14">Belongs to the class-I pyridine nucleotide-disulfide oxidoreductase family.</text>
</comment>
<evidence type="ECO:0000256" key="13">
    <source>
        <dbReference type="ARBA" id="ARBA00054062"/>
    </source>
</evidence>
<keyword evidence="6 14" id="KW-0274">FAD</keyword>
<feature type="domain" description="Glutaredoxin" evidence="15">
    <location>
        <begin position="64"/>
        <end position="128"/>
    </location>
</feature>
<dbReference type="GO" id="GO:0004362">
    <property type="term" value="F:glutathione-disulfide reductase (NADPH) activity"/>
    <property type="evidence" value="ECO:0007669"/>
    <property type="project" value="TreeGrafter"/>
</dbReference>
<evidence type="ECO:0000256" key="5">
    <source>
        <dbReference type="ARBA" id="ARBA00022630"/>
    </source>
</evidence>
<reference evidence="18" key="1">
    <citation type="submission" date="2015-11" db="EMBL/GenBank/DDBJ databases">
        <title>De novo transcriptome assembly of four potential Pierce s Disease insect vectors from Arizona vineyards.</title>
        <authorList>
            <person name="Tassone E.E."/>
        </authorList>
    </citation>
    <scope>NUCLEOTIDE SEQUENCE</scope>
</reference>
<evidence type="ECO:0000313" key="18">
    <source>
        <dbReference type="EMBL" id="JAT32339.1"/>
    </source>
</evidence>